<dbReference type="PROSITE" id="PS51375">
    <property type="entry name" value="PPR"/>
    <property type="match status" value="2"/>
</dbReference>
<proteinExistence type="predicted"/>
<keyword evidence="1" id="KW-0677">Repeat</keyword>
<dbReference type="Pfam" id="PF01535">
    <property type="entry name" value="PPR"/>
    <property type="match status" value="1"/>
</dbReference>
<evidence type="ECO:0008006" key="5">
    <source>
        <dbReference type="Google" id="ProtNLM"/>
    </source>
</evidence>
<dbReference type="InterPro" id="IPR051222">
    <property type="entry name" value="PPR/CCM1_RNA-binding"/>
</dbReference>
<reference evidence="4" key="1">
    <citation type="submission" date="2021-02" db="EMBL/GenBank/DDBJ databases">
        <title>Psilocybe cubensis genome.</title>
        <authorList>
            <person name="Mckernan K.J."/>
            <person name="Crawford S."/>
            <person name="Trippe A."/>
            <person name="Kane L.T."/>
            <person name="Mclaughlin S."/>
        </authorList>
    </citation>
    <scope>NUCLEOTIDE SEQUENCE [LARGE SCALE GENOMIC DNA]</scope>
    <source>
        <strain evidence="4">MGC-MH-2018</strain>
    </source>
</reference>
<sequence>MNVARGALIRSAGIRRFIRAPLLHNSLSRPSSTSSNSTDHDSSIHANVSAPLVDHGGTHGLVTPLPQDSTGNDDQNDPSLKAMKSATYYHLERLAAQHGLELTAKHYGAVMKNCIRYNVPTEAFKTYNMALKAGIIPTARLVTPLLTYLGQVATYDAICKALKLYREISTAHPNSSLEDGTAGPNIHTYNRMIKMLLSSPREDRHTPLITSLVEDMEMRGIPTNSSFVAAAKIIVAMRQKRRFEDVLPVYRKERTFLDQTGFFDVLEEYCNISFVGNLDTPLITHYFSIVNDMRLQRVVITPQVYGLIVKHINTMVGKLAESGDRKQAAEAIPRLIATIRRVHDFLTLDASFSPTPILLNQLLDAYQRLGCFGDAYRLWDMMYMSGIYDQITVTIMLDACGYAHRLDKAREILRKVTRTGFKLDLQNWNTWIECLCRGGQFTLAQSVAFSEMSKHGVQPDIVTFTLLAKFAKKLNFSLDWLRRVESDYPQVYVELPEEIRNL</sequence>
<evidence type="ECO:0000313" key="4">
    <source>
        <dbReference type="EMBL" id="KAG5173930.1"/>
    </source>
</evidence>
<dbReference type="AlphaFoldDB" id="A0A8H8CQG8"/>
<gene>
    <name evidence="4" type="ORF">JR316_000588</name>
</gene>
<name>A0A8H8CQG8_PSICU</name>
<dbReference type="InterPro" id="IPR011990">
    <property type="entry name" value="TPR-like_helical_dom_sf"/>
</dbReference>
<protein>
    <recommendedName>
        <fullName evidence="5">Pentatricopeptide repeat-containing protein</fullName>
    </recommendedName>
</protein>
<accession>A0A8H8CQG8</accession>
<comment type="caution">
    <text evidence="4">The sequence shown here is derived from an EMBL/GenBank/DDBJ whole genome shotgun (WGS) entry which is preliminary data.</text>
</comment>
<dbReference type="Pfam" id="PF13812">
    <property type="entry name" value="PPR_3"/>
    <property type="match status" value="1"/>
</dbReference>
<dbReference type="PANTHER" id="PTHR47942:SF63">
    <property type="entry name" value="PENTATRICOPEPTIDE REPEAT-CONTAINING PROTEIN"/>
    <property type="match status" value="1"/>
</dbReference>
<feature type="repeat" description="PPR" evidence="2">
    <location>
        <begin position="424"/>
        <end position="459"/>
    </location>
</feature>
<organism evidence="4">
    <name type="scientific">Psilocybe cubensis</name>
    <name type="common">Psychedelic mushroom</name>
    <name type="synonym">Stropharia cubensis</name>
    <dbReference type="NCBI Taxonomy" id="181762"/>
    <lineage>
        <taxon>Eukaryota</taxon>
        <taxon>Fungi</taxon>
        <taxon>Dikarya</taxon>
        <taxon>Basidiomycota</taxon>
        <taxon>Agaricomycotina</taxon>
        <taxon>Agaricomycetes</taxon>
        <taxon>Agaricomycetidae</taxon>
        <taxon>Agaricales</taxon>
        <taxon>Agaricineae</taxon>
        <taxon>Strophariaceae</taxon>
        <taxon>Psilocybe</taxon>
    </lineage>
</organism>
<dbReference type="OrthoDB" id="185373at2759"/>
<evidence type="ECO:0000256" key="3">
    <source>
        <dbReference type="SAM" id="MobiDB-lite"/>
    </source>
</evidence>
<dbReference type="InterPro" id="IPR002885">
    <property type="entry name" value="PPR_rpt"/>
</dbReference>
<dbReference type="EMBL" id="JAFIQS010000001">
    <property type="protein sequence ID" value="KAG5173930.1"/>
    <property type="molecule type" value="Genomic_DNA"/>
</dbReference>
<feature type="region of interest" description="Disordered" evidence="3">
    <location>
        <begin position="57"/>
        <end position="79"/>
    </location>
</feature>
<dbReference type="PANTHER" id="PTHR47942">
    <property type="entry name" value="TETRATRICOPEPTIDE REPEAT (TPR)-LIKE SUPERFAMILY PROTEIN-RELATED"/>
    <property type="match status" value="1"/>
</dbReference>
<dbReference type="NCBIfam" id="TIGR00756">
    <property type="entry name" value="PPR"/>
    <property type="match status" value="1"/>
</dbReference>
<evidence type="ECO:0000256" key="2">
    <source>
        <dbReference type="PROSITE-ProRule" id="PRU00708"/>
    </source>
</evidence>
<feature type="repeat" description="PPR" evidence="2">
    <location>
        <begin position="389"/>
        <end position="423"/>
    </location>
</feature>
<evidence type="ECO:0000256" key="1">
    <source>
        <dbReference type="ARBA" id="ARBA00022737"/>
    </source>
</evidence>
<dbReference type="Gene3D" id="1.25.40.10">
    <property type="entry name" value="Tetratricopeptide repeat domain"/>
    <property type="match status" value="2"/>
</dbReference>